<organism evidence="2 3">
    <name type="scientific">Caenimonas aquaedulcis</name>
    <dbReference type="NCBI Taxonomy" id="2793270"/>
    <lineage>
        <taxon>Bacteria</taxon>
        <taxon>Pseudomonadati</taxon>
        <taxon>Pseudomonadota</taxon>
        <taxon>Betaproteobacteria</taxon>
        <taxon>Burkholderiales</taxon>
        <taxon>Comamonadaceae</taxon>
        <taxon>Caenimonas</taxon>
    </lineage>
</organism>
<dbReference type="EMBL" id="JADWYS010000001">
    <property type="protein sequence ID" value="MBG9388179.1"/>
    <property type="molecule type" value="Genomic_DNA"/>
</dbReference>
<evidence type="ECO:0000313" key="2">
    <source>
        <dbReference type="EMBL" id="MBG9388179.1"/>
    </source>
</evidence>
<sequence>MKRPAVLDPARPRAIPTYIPPFAVIRNAFALASNSTGEVAATISYDGLVKLVQSLVRIAPVDEDWYLKQYPDVRQAIKSGQFHSARHHFVDCGYVEGRLPGPLKVDEDWYLKENPDVAAAIQARRYKSGSHHFVEAGYQEGRAPAPLDEDLRGSDEPR</sequence>
<dbReference type="Proteomes" id="UP000651050">
    <property type="component" value="Unassembled WGS sequence"/>
</dbReference>
<reference evidence="2" key="1">
    <citation type="submission" date="2020-11" db="EMBL/GenBank/DDBJ databases">
        <title>Bacterial whole genome sequence for Caenimonas sp. DR4.4.</title>
        <authorList>
            <person name="Le V."/>
            <person name="Ko S.-R."/>
            <person name="Ahn C.-Y."/>
            <person name="Oh H.-M."/>
        </authorList>
    </citation>
    <scope>NUCLEOTIDE SEQUENCE</scope>
    <source>
        <strain evidence="2">DR4.4</strain>
    </source>
</reference>
<dbReference type="RefSeq" id="WP_196986054.1">
    <property type="nucleotide sequence ID" value="NZ_JADWYS010000001.1"/>
</dbReference>
<evidence type="ECO:0000256" key="1">
    <source>
        <dbReference type="SAM" id="MobiDB-lite"/>
    </source>
</evidence>
<dbReference type="AlphaFoldDB" id="A0A931H3Y5"/>
<accession>A0A931H3Y5</accession>
<comment type="caution">
    <text evidence="2">The sequence shown here is derived from an EMBL/GenBank/DDBJ whole genome shotgun (WGS) entry which is preliminary data.</text>
</comment>
<evidence type="ECO:0000313" key="3">
    <source>
        <dbReference type="Proteomes" id="UP000651050"/>
    </source>
</evidence>
<name>A0A931H3Y5_9BURK</name>
<feature type="compositionally biased region" description="Basic and acidic residues" evidence="1">
    <location>
        <begin position="149"/>
        <end position="158"/>
    </location>
</feature>
<keyword evidence="3" id="KW-1185">Reference proteome</keyword>
<protein>
    <submittedName>
        <fullName evidence="2">Uncharacterized protein</fullName>
    </submittedName>
</protein>
<proteinExistence type="predicted"/>
<gene>
    <name evidence="2" type="ORF">I5803_09120</name>
</gene>
<feature type="region of interest" description="Disordered" evidence="1">
    <location>
        <begin position="137"/>
        <end position="158"/>
    </location>
</feature>